<gene>
    <name evidence="2" type="ORF">G1C96_0737</name>
</gene>
<sequence length="323" mass="34486">MTLAALAAVGTLARALPSSMAALPYLPVVVALSPWFAPVAALSLVLSLVDRRWLSSLVAVTCLATQVSWQLPFFEPSATLPAGATRSITTASPNPIDAYARVMTLNVYKGSADPASIVRLVNEERIEVLALQETTDGFVRALEAAGIGRYLPYSTVASSDGVYGNGLWSVTPLADPAHDEVGSSASAMPAGTVAFDDGRAQVRFVSVHTTSPTRGYWSRWKRSLDELGAMRARGDVRYVFMGDFNATYDHAPFRDFLGDRFSDAALRYGHGLMFTWPANRSGVPRFAAIDHVVVDRGVTAGRVEVRAVPGSDHAALLATIAVS</sequence>
<keyword evidence="2" id="KW-0378">Hydrolase</keyword>
<reference evidence="2 3" key="1">
    <citation type="submission" date="2020-02" db="EMBL/GenBank/DDBJ databases">
        <title>Characterization of phylogenetic diversity of novel bifidobacterial species isolated in Czech ZOOs.</title>
        <authorList>
            <person name="Lugli G.A."/>
            <person name="Vera N.B."/>
            <person name="Ventura M."/>
        </authorList>
    </citation>
    <scope>NUCLEOTIDE SEQUENCE [LARGE SCALE GENOMIC DNA]</scope>
    <source>
        <strain evidence="2 3">DSM 109958</strain>
    </source>
</reference>
<organism evidence="2 3">
    <name type="scientific">Bifidobacterium moraviense</name>
    <dbReference type="NCBI Taxonomy" id="2675323"/>
    <lineage>
        <taxon>Bacteria</taxon>
        <taxon>Bacillati</taxon>
        <taxon>Actinomycetota</taxon>
        <taxon>Actinomycetes</taxon>
        <taxon>Bifidobacteriales</taxon>
        <taxon>Bifidobacteriaceae</taxon>
        <taxon>Bifidobacterium</taxon>
    </lineage>
</organism>
<proteinExistence type="predicted"/>
<evidence type="ECO:0000313" key="3">
    <source>
        <dbReference type="Proteomes" id="UP000588277"/>
    </source>
</evidence>
<evidence type="ECO:0000259" key="1">
    <source>
        <dbReference type="Pfam" id="PF03372"/>
    </source>
</evidence>
<name>A0A7Y0HZF3_9BIFI</name>
<dbReference type="GO" id="GO:0004527">
    <property type="term" value="F:exonuclease activity"/>
    <property type="evidence" value="ECO:0007669"/>
    <property type="project" value="UniProtKB-KW"/>
</dbReference>
<dbReference type="EMBL" id="JAAIIH010000002">
    <property type="protein sequence ID" value="NMN00160.1"/>
    <property type="molecule type" value="Genomic_DNA"/>
</dbReference>
<dbReference type="RefSeq" id="WP_417852164.1">
    <property type="nucleotide sequence ID" value="NZ_JAAIIH010000002.1"/>
</dbReference>
<keyword evidence="2" id="KW-0269">Exonuclease</keyword>
<dbReference type="Gene3D" id="3.60.10.10">
    <property type="entry name" value="Endonuclease/exonuclease/phosphatase"/>
    <property type="match status" value="1"/>
</dbReference>
<feature type="domain" description="Endonuclease/exonuclease/phosphatase" evidence="1">
    <location>
        <begin position="103"/>
        <end position="313"/>
    </location>
</feature>
<dbReference type="Proteomes" id="UP000588277">
    <property type="component" value="Unassembled WGS sequence"/>
</dbReference>
<comment type="caution">
    <text evidence="2">The sequence shown here is derived from an EMBL/GenBank/DDBJ whole genome shotgun (WGS) entry which is preliminary data.</text>
</comment>
<evidence type="ECO:0000313" key="2">
    <source>
        <dbReference type="EMBL" id="NMN00160.1"/>
    </source>
</evidence>
<keyword evidence="2" id="KW-0540">Nuclease</keyword>
<dbReference type="InterPro" id="IPR036691">
    <property type="entry name" value="Endo/exonu/phosph_ase_sf"/>
</dbReference>
<keyword evidence="3" id="KW-1185">Reference proteome</keyword>
<keyword evidence="2" id="KW-0255">Endonuclease</keyword>
<dbReference type="SUPFAM" id="SSF56219">
    <property type="entry name" value="DNase I-like"/>
    <property type="match status" value="1"/>
</dbReference>
<dbReference type="GO" id="GO:0004519">
    <property type="term" value="F:endonuclease activity"/>
    <property type="evidence" value="ECO:0007669"/>
    <property type="project" value="UniProtKB-KW"/>
</dbReference>
<accession>A0A7Y0HZF3</accession>
<dbReference type="Pfam" id="PF03372">
    <property type="entry name" value="Exo_endo_phos"/>
    <property type="match status" value="1"/>
</dbReference>
<dbReference type="AlphaFoldDB" id="A0A7Y0HZF3"/>
<dbReference type="InterPro" id="IPR005135">
    <property type="entry name" value="Endo/exonuclease/phosphatase"/>
</dbReference>
<protein>
    <submittedName>
        <fullName evidence="2">Endonuclease/exonuclease/phosphatase</fullName>
    </submittedName>
</protein>